<evidence type="ECO:0000259" key="2">
    <source>
        <dbReference type="Pfam" id="PF18277"/>
    </source>
</evidence>
<gene>
    <name evidence="3" type="ORF">E1948_14680</name>
</gene>
<dbReference type="InterPro" id="IPR040678">
    <property type="entry name" value="AbrB_C"/>
</dbReference>
<feature type="domain" description="AbrB C-terminal" evidence="2">
    <location>
        <begin position="132"/>
        <end position="159"/>
    </location>
</feature>
<name>A0AAE6KAS8_STAAU</name>
<feature type="transmembrane region" description="Helical" evidence="1">
    <location>
        <begin position="12"/>
        <end position="33"/>
    </location>
</feature>
<organism evidence="3">
    <name type="scientific">Staphylococcus aureus</name>
    <dbReference type="NCBI Taxonomy" id="1280"/>
    <lineage>
        <taxon>Bacteria</taxon>
        <taxon>Bacillati</taxon>
        <taxon>Bacillota</taxon>
        <taxon>Bacilli</taxon>
        <taxon>Bacillales</taxon>
        <taxon>Staphylococcaceae</taxon>
        <taxon>Staphylococcus</taxon>
    </lineage>
</organism>
<dbReference type="EMBL" id="CP038850">
    <property type="protein sequence ID" value="QCT58512.1"/>
    <property type="molecule type" value="Genomic_DNA"/>
</dbReference>
<proteinExistence type="predicted"/>
<keyword evidence="1" id="KW-0812">Transmembrane</keyword>
<keyword evidence="1" id="KW-0472">Membrane</keyword>
<reference evidence="3" key="1">
    <citation type="submission" date="2019-04" db="EMBL/GenBank/DDBJ databases">
        <title>Whole-genome sequencing of local methicillin-resistant S. aureus strain Lr2.</title>
        <authorList>
            <person name="Ullah N."/>
            <person name="Ali A."/>
        </authorList>
    </citation>
    <scope>NUCLEOTIDE SEQUENCE [LARGE SCALE GENOMIC DNA]</scope>
    <source>
        <strain evidence="3">Lr2</strain>
    </source>
</reference>
<evidence type="ECO:0000313" key="3">
    <source>
        <dbReference type="EMBL" id="QCT58512.1"/>
    </source>
</evidence>
<feature type="transmembrane region" description="Helical" evidence="1">
    <location>
        <begin position="39"/>
        <end position="59"/>
    </location>
</feature>
<keyword evidence="1" id="KW-1133">Transmembrane helix</keyword>
<accession>A0AAE6KAS8</accession>
<dbReference type="AlphaFoldDB" id="A0AAE6KAS8"/>
<protein>
    <recommendedName>
        <fullName evidence="2">AbrB C-terminal domain-containing protein</fullName>
    </recommendedName>
</protein>
<evidence type="ECO:0000256" key="1">
    <source>
        <dbReference type="SAM" id="Phobius"/>
    </source>
</evidence>
<dbReference type="Pfam" id="PF18277">
    <property type="entry name" value="AbrB_C"/>
    <property type="match status" value="1"/>
</dbReference>
<sequence length="164" mass="19039">MIRRFLKERLSWILFFIMIHFFILFIAFIDSAIPVQSVLYIVFLSMVSFIVFLAVRYNIETAFYRSLEERENNLDISSIPASESPFEQLVEKALSEQAQALKKDALQNRILLEQEKDELLSWIHEVKTPLTVTKENKHFANGKLVLSPKGADLLVKEISSNYVL</sequence>